<dbReference type="SUPFAM" id="SSF49879">
    <property type="entry name" value="SMAD/FHA domain"/>
    <property type="match status" value="1"/>
</dbReference>
<proteinExistence type="predicted"/>
<name>A0A1J0AGF9_9CYAN</name>
<dbReference type="AlphaFoldDB" id="A0A1J0AGF9"/>
<dbReference type="Proteomes" id="UP000180235">
    <property type="component" value="Chromosome"/>
</dbReference>
<dbReference type="Pfam" id="PF00498">
    <property type="entry name" value="FHA"/>
    <property type="match status" value="1"/>
</dbReference>
<keyword evidence="2" id="KW-0418">Kinase</keyword>
<dbReference type="SMART" id="SM00240">
    <property type="entry name" value="FHA"/>
    <property type="match status" value="1"/>
</dbReference>
<evidence type="ECO:0000259" key="1">
    <source>
        <dbReference type="PROSITE" id="PS50006"/>
    </source>
</evidence>
<dbReference type="Gene3D" id="2.60.200.20">
    <property type="match status" value="1"/>
</dbReference>
<keyword evidence="2" id="KW-0808">Transferase</keyword>
<feature type="domain" description="FHA" evidence="1">
    <location>
        <begin position="26"/>
        <end position="74"/>
    </location>
</feature>
<dbReference type="OrthoDB" id="514712at2"/>
<dbReference type="InterPro" id="IPR000253">
    <property type="entry name" value="FHA_dom"/>
</dbReference>
<reference evidence="2 3" key="1">
    <citation type="submission" date="2016-10" db="EMBL/GenBank/DDBJ databases">
        <title>Description of Gloeomargarita lithophora gen. nov., sp. nov., a thylakoid-bearing basal-branching cyanobacterium with intracellular carbonates, and proposal for Gloeomargaritales ord. nov.</title>
        <authorList>
            <person name="Moreira D."/>
            <person name="Tavera R."/>
            <person name="Benzerara K."/>
            <person name="Skouri-Panet F."/>
            <person name="Couradeau E."/>
            <person name="Gerard E."/>
            <person name="Loussert C."/>
            <person name="Novelo E."/>
            <person name="Zivanovic Y."/>
            <person name="Lopez-Garcia P."/>
        </authorList>
    </citation>
    <scope>NUCLEOTIDE SEQUENCE [LARGE SCALE GENOMIC DNA]</scope>
    <source>
        <strain evidence="2 3">D10</strain>
    </source>
</reference>
<evidence type="ECO:0000313" key="2">
    <source>
        <dbReference type="EMBL" id="APB35033.1"/>
    </source>
</evidence>
<dbReference type="EMBL" id="CP017675">
    <property type="protein sequence ID" value="APB35033.1"/>
    <property type="molecule type" value="Genomic_DNA"/>
</dbReference>
<keyword evidence="3" id="KW-1185">Reference proteome</keyword>
<evidence type="ECO:0000313" key="3">
    <source>
        <dbReference type="Proteomes" id="UP000180235"/>
    </source>
</evidence>
<organism evidence="2 3">
    <name type="scientific">Gloeomargarita lithophora Alchichica-D10</name>
    <dbReference type="NCBI Taxonomy" id="1188229"/>
    <lineage>
        <taxon>Bacteria</taxon>
        <taxon>Bacillati</taxon>
        <taxon>Cyanobacteriota</taxon>
        <taxon>Cyanophyceae</taxon>
        <taxon>Gloeomargaritales</taxon>
        <taxon>Gloeomargaritaceae</taxon>
        <taxon>Gloeomargarita</taxon>
    </lineage>
</organism>
<dbReference type="GO" id="GO:0016301">
    <property type="term" value="F:kinase activity"/>
    <property type="evidence" value="ECO:0007669"/>
    <property type="project" value="UniProtKB-KW"/>
</dbReference>
<gene>
    <name evidence="2" type="ORF">GlitD10_2690</name>
</gene>
<dbReference type="InterPro" id="IPR008984">
    <property type="entry name" value="SMAD_FHA_dom_sf"/>
</dbReference>
<dbReference type="CDD" id="cd00060">
    <property type="entry name" value="FHA"/>
    <property type="match status" value="1"/>
</dbReference>
<dbReference type="PROSITE" id="PS50006">
    <property type="entry name" value="FHA_DOMAIN"/>
    <property type="match status" value="1"/>
</dbReference>
<dbReference type="KEGG" id="glt:GlitD10_2690"/>
<protein>
    <submittedName>
        <fullName evidence="2">Serine/threonine kinase protein</fullName>
    </submittedName>
</protein>
<accession>A0A1J0AGF9</accession>
<sequence>MITLSLMNPAQGTSIRDWSFTEETVIRIGRAPDNEVVLLSSVVSRHHVELRRERAHWEIFSLGANGTFIDGEQVTDQAKLMDGATIRLAASGPIIQVKIDHP</sequence>
<dbReference type="STRING" id="1188229.GlitD10_2690"/>